<organism evidence="5 6">
    <name type="scientific">Ooceraea biroi</name>
    <name type="common">Clonal raider ant</name>
    <name type="synonym">Cerapachys biroi</name>
    <dbReference type="NCBI Taxonomy" id="2015173"/>
    <lineage>
        <taxon>Eukaryota</taxon>
        <taxon>Metazoa</taxon>
        <taxon>Ecdysozoa</taxon>
        <taxon>Arthropoda</taxon>
        <taxon>Hexapoda</taxon>
        <taxon>Insecta</taxon>
        <taxon>Pterygota</taxon>
        <taxon>Neoptera</taxon>
        <taxon>Endopterygota</taxon>
        <taxon>Hymenoptera</taxon>
        <taxon>Apocrita</taxon>
        <taxon>Aculeata</taxon>
        <taxon>Formicoidea</taxon>
        <taxon>Formicidae</taxon>
        <taxon>Dorylinae</taxon>
        <taxon>Ooceraea</taxon>
    </lineage>
</organism>
<keyword evidence="4" id="KW-0472">Membrane</keyword>
<evidence type="ECO:0000256" key="3">
    <source>
        <dbReference type="ARBA" id="ARBA00023303"/>
    </source>
</evidence>
<dbReference type="GO" id="GO:0005886">
    <property type="term" value="C:plasma membrane"/>
    <property type="evidence" value="ECO:0007669"/>
    <property type="project" value="TreeGrafter"/>
</dbReference>
<dbReference type="STRING" id="2015173.A0A026X4D7"/>
<evidence type="ECO:0000256" key="1">
    <source>
        <dbReference type="ARBA" id="ARBA00022448"/>
    </source>
</evidence>
<feature type="transmembrane region" description="Helical" evidence="4">
    <location>
        <begin position="38"/>
        <end position="63"/>
    </location>
</feature>
<name>A0A026X4D7_OOCBI</name>
<dbReference type="AlphaFoldDB" id="A0A026X4D7"/>
<feature type="non-terminal residue" evidence="5">
    <location>
        <position position="1"/>
    </location>
</feature>
<dbReference type="GO" id="GO:0070679">
    <property type="term" value="F:inositol 1,4,5 trisphosphate binding"/>
    <property type="evidence" value="ECO:0007669"/>
    <property type="project" value="TreeGrafter"/>
</dbReference>
<dbReference type="PRINTS" id="PR01097">
    <property type="entry name" value="TRNSRECEPTRP"/>
</dbReference>
<keyword evidence="4" id="KW-1133">Transmembrane helix</keyword>
<evidence type="ECO:0000313" key="5">
    <source>
        <dbReference type="EMBL" id="EZA62896.1"/>
    </source>
</evidence>
<keyword evidence="4" id="KW-0812">Transmembrane</keyword>
<evidence type="ECO:0000313" key="6">
    <source>
        <dbReference type="Proteomes" id="UP000053097"/>
    </source>
</evidence>
<dbReference type="GO" id="GO:0015279">
    <property type="term" value="F:store-operated calcium channel activity"/>
    <property type="evidence" value="ECO:0007669"/>
    <property type="project" value="TreeGrafter"/>
</dbReference>
<evidence type="ECO:0000256" key="4">
    <source>
        <dbReference type="SAM" id="Phobius"/>
    </source>
</evidence>
<dbReference type="OrthoDB" id="195446at2759"/>
<accession>A0A026X4D7</accession>
<sequence>VNALDIGEKLFFAIFGQKDADAFTISLRQKLQPKWTIFLFKVSFSLYMLVSVIVLINLLIAMMSDTYHNIQSQSDIEWKYGLSKLIRKMQKTKTAASPLNLVTSIPLWTFLKKSCMRKRIAKQKIGRLCGYMEPNMHQNDAPAYSLSTNNRIRPLPRTRGSINFSLLQSSPANSQSSMNNVPRIYNVAFFSLCLAFSERWLRIGLQIKGSTSVGANKFTHISGAGIVAAFTQLEIHPAATLHSDEAVRTHDRLGEKLM</sequence>
<evidence type="ECO:0000256" key="2">
    <source>
        <dbReference type="ARBA" id="ARBA00023065"/>
    </source>
</evidence>
<keyword evidence="2" id="KW-0406">Ion transport</keyword>
<dbReference type="PANTHER" id="PTHR10117">
    <property type="entry name" value="TRANSIENT RECEPTOR POTENTIAL CHANNEL"/>
    <property type="match status" value="1"/>
</dbReference>
<dbReference type="GO" id="GO:0034703">
    <property type="term" value="C:cation channel complex"/>
    <property type="evidence" value="ECO:0007669"/>
    <property type="project" value="TreeGrafter"/>
</dbReference>
<keyword evidence="6" id="KW-1185">Reference proteome</keyword>
<gene>
    <name evidence="5" type="ORF">X777_04605</name>
</gene>
<keyword evidence="1" id="KW-0813">Transport</keyword>
<dbReference type="PANTHER" id="PTHR10117:SF54">
    <property type="entry name" value="TRANSIENT RECEPTOR POTENTIAL-GAMMA PROTEIN"/>
    <property type="match status" value="1"/>
</dbReference>
<proteinExistence type="predicted"/>
<reference evidence="5 6" key="1">
    <citation type="journal article" date="2014" name="Curr. Biol.">
        <title>The genome of the clonal raider ant Cerapachys biroi.</title>
        <authorList>
            <person name="Oxley P.R."/>
            <person name="Ji L."/>
            <person name="Fetter-Pruneda I."/>
            <person name="McKenzie S.K."/>
            <person name="Li C."/>
            <person name="Hu H."/>
            <person name="Zhang G."/>
            <person name="Kronauer D.J."/>
        </authorList>
    </citation>
    <scope>NUCLEOTIDE SEQUENCE [LARGE SCALE GENOMIC DNA]</scope>
</reference>
<dbReference type="GO" id="GO:0051480">
    <property type="term" value="P:regulation of cytosolic calcium ion concentration"/>
    <property type="evidence" value="ECO:0007669"/>
    <property type="project" value="TreeGrafter"/>
</dbReference>
<keyword evidence="3" id="KW-0407">Ion channel</keyword>
<protein>
    <submittedName>
        <fullName evidence="5">Transient receptor potential-gamma protein</fullName>
    </submittedName>
</protein>
<dbReference type="EMBL" id="KK107013">
    <property type="protein sequence ID" value="EZA62896.1"/>
    <property type="molecule type" value="Genomic_DNA"/>
</dbReference>
<keyword evidence="5" id="KW-0675">Receptor</keyword>
<dbReference type="InterPro" id="IPR002153">
    <property type="entry name" value="TRPC_channel"/>
</dbReference>
<dbReference type="Proteomes" id="UP000053097">
    <property type="component" value="Unassembled WGS sequence"/>
</dbReference>